<keyword evidence="1" id="KW-1133">Transmembrane helix</keyword>
<dbReference type="Proteomes" id="UP000027186">
    <property type="component" value="Chromosome"/>
</dbReference>
<protein>
    <recommendedName>
        <fullName evidence="4">LydA family holin superfamily III</fullName>
    </recommendedName>
</protein>
<keyword evidence="1" id="KW-0472">Membrane</keyword>
<evidence type="ECO:0000256" key="1">
    <source>
        <dbReference type="SAM" id="Phobius"/>
    </source>
</evidence>
<dbReference type="Pfam" id="PF16083">
    <property type="entry name" value="Phage_holin_3_3"/>
    <property type="match status" value="1"/>
</dbReference>
<keyword evidence="1" id="KW-0812">Transmembrane</keyword>
<dbReference type="KEGG" id="abq:ABAZ39_07240"/>
<evidence type="ECO:0008006" key="4">
    <source>
        <dbReference type="Google" id="ProtNLM"/>
    </source>
</evidence>
<evidence type="ECO:0000313" key="2">
    <source>
        <dbReference type="EMBL" id="AIB11795.1"/>
    </source>
</evidence>
<sequence length="106" mass="10882">MADIPPELSKAASGLIGPIIGAAMGVLMRHSQLVQAGQRPFWSLRLLYEVPTVIGMAIIGGGLGAYLSLPELASWAVAGLLACYGPRSIDVLVRAAAAKLGVKAEG</sequence>
<gene>
    <name evidence="2" type="ORF">ABAZ39_07240</name>
</gene>
<feature type="transmembrane region" description="Helical" evidence="1">
    <location>
        <begin position="15"/>
        <end position="34"/>
    </location>
</feature>
<dbReference type="InterPro" id="IPR032126">
    <property type="entry name" value="LydA_holin"/>
</dbReference>
<dbReference type="EMBL" id="CP007793">
    <property type="protein sequence ID" value="AIB11795.1"/>
    <property type="molecule type" value="Genomic_DNA"/>
</dbReference>
<evidence type="ECO:0000313" key="3">
    <source>
        <dbReference type="Proteomes" id="UP000027186"/>
    </source>
</evidence>
<dbReference type="AlphaFoldDB" id="A0A060DGE3"/>
<reference evidence="2 3" key="1">
    <citation type="journal article" date="2014" name="Genome Announc.">
        <title>Complete Genome Sequence of the Model Rhizosphere Strain Azospirillum brasilense Az39, Successfully Applied in Agriculture.</title>
        <authorList>
            <person name="Rivera D."/>
            <person name="Revale S."/>
            <person name="Molina R."/>
            <person name="Gualpa J."/>
            <person name="Puente M."/>
            <person name="Maroniche G."/>
            <person name="Paris G."/>
            <person name="Baker D."/>
            <person name="Clavijo B."/>
            <person name="McLay K."/>
            <person name="Spaepen S."/>
            <person name="Perticari A."/>
            <person name="Vazquez M."/>
            <person name="Wisniewski-Dye F."/>
            <person name="Watkins C."/>
            <person name="Martinez-Abarca F."/>
            <person name="Vanderleyden J."/>
            <person name="Cassan F."/>
        </authorList>
    </citation>
    <scope>NUCLEOTIDE SEQUENCE [LARGE SCALE GENOMIC DNA]</scope>
    <source>
        <strain evidence="2 3">Az39</strain>
    </source>
</reference>
<dbReference type="RefSeq" id="WP_051657852.1">
    <property type="nucleotide sequence ID" value="NZ_CP007793.1"/>
</dbReference>
<organism evidence="2 3">
    <name type="scientific">Azospirillum argentinense</name>
    <dbReference type="NCBI Taxonomy" id="2970906"/>
    <lineage>
        <taxon>Bacteria</taxon>
        <taxon>Pseudomonadati</taxon>
        <taxon>Pseudomonadota</taxon>
        <taxon>Alphaproteobacteria</taxon>
        <taxon>Rhodospirillales</taxon>
        <taxon>Azospirillaceae</taxon>
        <taxon>Azospirillum</taxon>
    </lineage>
</organism>
<accession>A0A060DGE3</accession>
<feature type="transmembrane region" description="Helical" evidence="1">
    <location>
        <begin position="46"/>
        <end position="66"/>
    </location>
</feature>
<name>A0A060DGE3_9PROT</name>
<proteinExistence type="predicted"/>